<keyword evidence="1" id="KW-0472">Membrane</keyword>
<feature type="transmembrane region" description="Helical" evidence="1">
    <location>
        <begin position="44"/>
        <end position="63"/>
    </location>
</feature>
<dbReference type="EMBL" id="UINC01027813">
    <property type="protein sequence ID" value="SVB07708.1"/>
    <property type="molecule type" value="Genomic_DNA"/>
</dbReference>
<accession>A0A382B1T9</accession>
<dbReference type="Pfam" id="PF04536">
    <property type="entry name" value="TPM_phosphatase"/>
    <property type="match status" value="1"/>
</dbReference>
<feature type="transmembrane region" description="Helical" evidence="1">
    <location>
        <begin position="69"/>
        <end position="86"/>
    </location>
</feature>
<dbReference type="AlphaFoldDB" id="A0A382B1T9"/>
<dbReference type="Gene3D" id="3.10.310.50">
    <property type="match status" value="1"/>
</dbReference>
<dbReference type="InterPro" id="IPR007621">
    <property type="entry name" value="TPM_dom"/>
</dbReference>
<evidence type="ECO:0000256" key="1">
    <source>
        <dbReference type="SAM" id="Phobius"/>
    </source>
</evidence>
<evidence type="ECO:0000313" key="3">
    <source>
        <dbReference type="EMBL" id="SVB07708.1"/>
    </source>
</evidence>
<organism evidence="3">
    <name type="scientific">marine metagenome</name>
    <dbReference type="NCBI Taxonomy" id="408172"/>
    <lineage>
        <taxon>unclassified sequences</taxon>
        <taxon>metagenomes</taxon>
        <taxon>ecological metagenomes</taxon>
    </lineage>
</organism>
<gene>
    <name evidence="3" type="ORF">METZ01_LOCUS160562</name>
</gene>
<feature type="domain" description="TPM" evidence="2">
    <location>
        <begin position="104"/>
        <end position="180"/>
    </location>
</feature>
<reference evidence="3" key="1">
    <citation type="submission" date="2018-05" db="EMBL/GenBank/DDBJ databases">
        <authorList>
            <person name="Lanie J.A."/>
            <person name="Ng W.-L."/>
            <person name="Kazmierczak K.M."/>
            <person name="Andrzejewski T.M."/>
            <person name="Davidsen T.M."/>
            <person name="Wayne K.J."/>
            <person name="Tettelin H."/>
            <person name="Glass J.I."/>
            <person name="Rusch D."/>
            <person name="Podicherti R."/>
            <person name="Tsui H.-C.T."/>
            <person name="Winkler M.E."/>
        </authorList>
    </citation>
    <scope>NUCLEOTIDE SEQUENCE</scope>
</reference>
<evidence type="ECO:0000259" key="2">
    <source>
        <dbReference type="Pfam" id="PF04536"/>
    </source>
</evidence>
<sequence length="204" mass="22850">MTLLTENELHRVSEAIRVVEQKTDAELVTVLATRADNYSYIPTMWAAMLALLSPSLVSILPFWVEMNEIMLLQLGVFIVLAVLLRWQPILVRIIPGQVKTWRASNLARRQFLENNLHHTQSEVGVLIFVSEIEHYVEIIADRGVSKHISDAEWAAIVSTMTEKVAKGETLQGFLGCVEACGVLLEQHVPATSAKDELPNHMVVI</sequence>
<name>A0A382B1T9_9ZZZZ</name>
<keyword evidence="1" id="KW-0812">Transmembrane</keyword>
<protein>
    <recommendedName>
        <fullName evidence="2">TPM domain-containing protein</fullName>
    </recommendedName>
</protein>
<proteinExistence type="predicted"/>
<keyword evidence="1" id="KW-1133">Transmembrane helix</keyword>